<evidence type="ECO:0000313" key="1">
    <source>
        <dbReference type="EMBL" id="CAG2065371.1"/>
    </source>
</evidence>
<dbReference type="InterPro" id="IPR015943">
    <property type="entry name" value="WD40/YVTN_repeat-like_dom_sf"/>
</dbReference>
<reference evidence="1" key="1">
    <citation type="submission" date="2021-03" db="EMBL/GenBank/DDBJ databases">
        <authorList>
            <person name="Tran Van P."/>
        </authorList>
    </citation>
    <scope>NUCLEOTIDE SEQUENCE</scope>
</reference>
<dbReference type="Gene3D" id="2.130.10.10">
    <property type="entry name" value="YVTN repeat-like/Quinoprotein amine dehydrogenase"/>
    <property type="match status" value="1"/>
</dbReference>
<dbReference type="Proteomes" id="UP001153148">
    <property type="component" value="Unassembled WGS sequence"/>
</dbReference>
<name>A0ABN7PFC6_TIMPD</name>
<accession>A0ABN7PFC6</accession>
<comment type="caution">
    <text evidence="1">The sequence shown here is derived from an EMBL/GenBank/DDBJ whole genome shotgun (WGS) entry which is preliminary data.</text>
</comment>
<gene>
    <name evidence="1" type="ORF">TPAB3V08_LOCUS12315</name>
</gene>
<organism evidence="1 2">
    <name type="scientific">Timema podura</name>
    <name type="common">Walking stick</name>
    <dbReference type="NCBI Taxonomy" id="61482"/>
    <lineage>
        <taxon>Eukaryota</taxon>
        <taxon>Metazoa</taxon>
        <taxon>Ecdysozoa</taxon>
        <taxon>Arthropoda</taxon>
        <taxon>Hexapoda</taxon>
        <taxon>Insecta</taxon>
        <taxon>Pterygota</taxon>
        <taxon>Neoptera</taxon>
        <taxon>Polyneoptera</taxon>
        <taxon>Phasmatodea</taxon>
        <taxon>Timematodea</taxon>
        <taxon>Timematoidea</taxon>
        <taxon>Timematidae</taxon>
        <taxon>Timema</taxon>
    </lineage>
</organism>
<dbReference type="EMBL" id="CAJPIN010042478">
    <property type="protein sequence ID" value="CAG2065371.1"/>
    <property type="molecule type" value="Genomic_DNA"/>
</dbReference>
<keyword evidence="2" id="KW-1185">Reference proteome</keyword>
<proteinExistence type="predicted"/>
<sequence>HTSRPCGQFGTYPRIGRYLSHAGVVERFVSGNSDNYPEKRTKEDGDGDLMGVAGSVTLLQNVTLSSQPISSFDWSPDKQGLAVCTAFDQTVRVIIATKLSNNL</sequence>
<protein>
    <submittedName>
        <fullName evidence="1">Uncharacterized protein</fullName>
    </submittedName>
</protein>
<feature type="non-terminal residue" evidence="1">
    <location>
        <position position="1"/>
    </location>
</feature>
<evidence type="ECO:0000313" key="2">
    <source>
        <dbReference type="Proteomes" id="UP001153148"/>
    </source>
</evidence>